<sequence length="423" mass="47837">MKIAVVGSGISGLTSAYYLSKEHEVSLFEANNYLGGHTDTHNIDVAGQQYRIDTGFIVFNNENYPNFTALLGELGVSSQPTEMSFSVHNTLSGLEYNATDLNRLFCQRTNLVNPRFYMMLWDLLRFYREAPKLLDSADDSLTIGEYLQQNRYSKAFIDDHLLPMACALWSGPSVSIRDFPARYFVSFMNNHRMLSVTDRPQWRVVKGGSNSYVEALSKASNAQFHLATPVQRIVRDASGVTLIVNGESLRFDKVVIATHSDQALQMLAKPSVAEVAVLGDIRYQQNDMLLHHDTSILPGRRAAWASWNVRVCPELTSQCTVSYHMNTLQGLDDQHPFIVSLNSGHLVDPAKVYLSRRYAHPIYNNDTLRAQKRWQDFVGEQHTYYCGAYWGWGFHEDGVKSALRVITHINQYRTIAEGNVHVG</sequence>
<evidence type="ECO:0000256" key="2">
    <source>
        <dbReference type="ARBA" id="ARBA00023002"/>
    </source>
</evidence>
<protein>
    <submittedName>
        <fullName evidence="5">Amine oxidase, flavin-containing</fullName>
    </submittedName>
</protein>
<dbReference type="OrthoDB" id="20837at2"/>
<dbReference type="EMBL" id="APHR01000051">
    <property type="protein sequence ID" value="EMR12588.1"/>
    <property type="molecule type" value="Genomic_DNA"/>
</dbReference>
<evidence type="ECO:0000313" key="6">
    <source>
        <dbReference type="Proteomes" id="UP000012019"/>
    </source>
</evidence>
<dbReference type="InterPro" id="IPR036188">
    <property type="entry name" value="FAD/NAD-bd_sf"/>
</dbReference>
<feature type="domain" description="Amine oxidase" evidence="4">
    <location>
        <begin position="10"/>
        <end position="272"/>
    </location>
</feature>
<feature type="binding site" evidence="3">
    <location>
        <position position="230"/>
    </location>
    <ligand>
        <name>FAD</name>
        <dbReference type="ChEBI" id="CHEBI:57692"/>
    </ligand>
</feature>
<dbReference type="GO" id="GO:0016491">
    <property type="term" value="F:oxidoreductase activity"/>
    <property type="evidence" value="ECO:0007669"/>
    <property type="project" value="UniProtKB-KW"/>
</dbReference>
<gene>
    <name evidence="5" type="ORF">MPL1_09557</name>
</gene>
<accession>M7NUY1</accession>
<evidence type="ECO:0000256" key="3">
    <source>
        <dbReference type="PIRSR" id="PIRSR601613-1"/>
    </source>
</evidence>
<evidence type="ECO:0000313" key="5">
    <source>
        <dbReference type="EMBL" id="EMR12588.1"/>
    </source>
</evidence>
<organism evidence="5 6">
    <name type="scientific">Methylophaga lonarensis MPL</name>
    <dbReference type="NCBI Taxonomy" id="1286106"/>
    <lineage>
        <taxon>Bacteria</taxon>
        <taxon>Pseudomonadati</taxon>
        <taxon>Pseudomonadota</taxon>
        <taxon>Gammaproteobacteria</taxon>
        <taxon>Thiotrichales</taxon>
        <taxon>Piscirickettsiaceae</taxon>
        <taxon>Methylophaga</taxon>
    </lineage>
</organism>
<dbReference type="AlphaFoldDB" id="M7NUY1"/>
<feature type="binding site" evidence="3">
    <location>
        <position position="11"/>
    </location>
    <ligand>
        <name>FAD</name>
        <dbReference type="ChEBI" id="CHEBI:57692"/>
    </ligand>
</feature>
<dbReference type="SUPFAM" id="SSF51905">
    <property type="entry name" value="FAD/NAD(P)-binding domain"/>
    <property type="match status" value="1"/>
</dbReference>
<keyword evidence="6" id="KW-1185">Reference proteome</keyword>
<evidence type="ECO:0000259" key="4">
    <source>
        <dbReference type="Pfam" id="PF01593"/>
    </source>
</evidence>
<comment type="caution">
    <text evidence="5">The sequence shown here is derived from an EMBL/GenBank/DDBJ whole genome shotgun (WGS) entry which is preliminary data.</text>
</comment>
<dbReference type="PANTHER" id="PTHR42923:SF17">
    <property type="entry name" value="AMINE OXIDASE DOMAIN-CONTAINING PROTEIN"/>
    <property type="match status" value="1"/>
</dbReference>
<dbReference type="STRING" id="1286106.MPL1_09557"/>
<dbReference type="Proteomes" id="UP000012019">
    <property type="component" value="Unassembled WGS sequence"/>
</dbReference>
<feature type="binding site" evidence="3">
    <location>
        <begin position="29"/>
        <end position="30"/>
    </location>
    <ligand>
        <name>FAD</name>
        <dbReference type="ChEBI" id="CHEBI:57692"/>
    </ligand>
</feature>
<dbReference type="PRINTS" id="PR00757">
    <property type="entry name" value="AMINEOXDASEF"/>
</dbReference>
<reference evidence="5 6" key="1">
    <citation type="journal article" date="2013" name="Genome Announc.">
        <title>Draft Genome Sequence of Methylophaga lonarensis MPLT, a Haloalkaliphilic (Non-Methane-Utilizing) Methylotroph.</title>
        <authorList>
            <person name="Shetty S.A."/>
            <person name="Marathe N.P."/>
            <person name="Munot H."/>
            <person name="Antony C.P."/>
            <person name="Dhotre D.P."/>
            <person name="Murrell J.C."/>
            <person name="Shouche Y.S."/>
        </authorList>
    </citation>
    <scope>NUCLEOTIDE SEQUENCE [LARGE SCALE GENOMIC DNA]</scope>
    <source>
        <strain evidence="5 6">MPL</strain>
    </source>
</reference>
<dbReference type="Pfam" id="PF01593">
    <property type="entry name" value="Amino_oxidase"/>
    <property type="match status" value="1"/>
</dbReference>
<dbReference type="InterPro" id="IPR002937">
    <property type="entry name" value="Amino_oxidase"/>
</dbReference>
<dbReference type="eggNOG" id="COG2907">
    <property type="taxonomic scope" value="Bacteria"/>
</dbReference>
<proteinExistence type="predicted"/>
<dbReference type="Gene3D" id="3.50.50.60">
    <property type="entry name" value="FAD/NAD(P)-binding domain"/>
    <property type="match status" value="1"/>
</dbReference>
<dbReference type="RefSeq" id="WP_009726881.1">
    <property type="nucleotide sequence ID" value="NZ_APHR01000051.1"/>
</dbReference>
<dbReference type="InterPro" id="IPR001613">
    <property type="entry name" value="Flavin_amine_oxidase"/>
</dbReference>
<evidence type="ECO:0000256" key="1">
    <source>
        <dbReference type="ARBA" id="ARBA00001974"/>
    </source>
</evidence>
<name>M7NUY1_9GAMM</name>
<dbReference type="PANTHER" id="PTHR42923">
    <property type="entry name" value="PROTOPORPHYRINOGEN OXIDASE"/>
    <property type="match status" value="1"/>
</dbReference>
<dbReference type="PATRIC" id="fig|1286106.3.peg.1918"/>
<comment type="cofactor">
    <cofactor evidence="1">
        <name>FAD</name>
        <dbReference type="ChEBI" id="CHEBI:57692"/>
    </cofactor>
</comment>
<dbReference type="InterPro" id="IPR050464">
    <property type="entry name" value="Zeta_carotene_desat/Oxidored"/>
</dbReference>
<keyword evidence="2" id="KW-0560">Oxidoreductase</keyword>